<dbReference type="EMBL" id="FOVF01000028">
    <property type="protein sequence ID" value="SFN53117.1"/>
    <property type="molecule type" value="Genomic_DNA"/>
</dbReference>
<gene>
    <name evidence="1" type="ORF">SAMN05216289_12839</name>
</gene>
<evidence type="ECO:0000313" key="2">
    <source>
        <dbReference type="Proteomes" id="UP000198575"/>
    </source>
</evidence>
<reference evidence="1 2" key="1">
    <citation type="submission" date="2016-10" db="EMBL/GenBank/DDBJ databases">
        <authorList>
            <person name="de Groot N.N."/>
        </authorList>
    </citation>
    <scope>NUCLEOTIDE SEQUENCE [LARGE SCALE GENOMIC DNA]</scope>
    <source>
        <strain evidence="1 2">CGMCC 1.7659</strain>
    </source>
</reference>
<organism evidence="1 2">
    <name type="scientific">Dokdonella immobilis</name>
    <dbReference type="NCBI Taxonomy" id="578942"/>
    <lineage>
        <taxon>Bacteria</taxon>
        <taxon>Pseudomonadati</taxon>
        <taxon>Pseudomonadota</taxon>
        <taxon>Gammaproteobacteria</taxon>
        <taxon>Lysobacterales</taxon>
        <taxon>Rhodanobacteraceae</taxon>
        <taxon>Dokdonella</taxon>
    </lineage>
</organism>
<name>A0A1I4ZSJ3_9GAMM</name>
<dbReference type="Proteomes" id="UP000198575">
    <property type="component" value="Unassembled WGS sequence"/>
</dbReference>
<dbReference type="AlphaFoldDB" id="A0A1I4ZSJ3"/>
<sequence>MLLVSTLMLAAAAGCSNNEQPAAPSADAIAAAKAQQEAKAEQHYAMYEQMLKAGNAELALPLGDELLKLYPDSAAAARIRPDIEALREKANTEGEARRMARLWTYQTSPMAGGTQSTASTYSIDAPGSAGNKVRLVFRRHSDWGQSVFLYGDEPGFTCAKKCRVSMKFDDEAGVSMEGSIPPTGEPAIFIEEDKAFIARVGKAKKVAIDVTEKGKPARTLTFEVGGFDPEKFLPLPKK</sequence>
<protein>
    <submittedName>
        <fullName evidence="1">Uncharacterized protein</fullName>
    </submittedName>
</protein>
<accession>A0A1I4ZSJ3</accession>
<dbReference type="RefSeq" id="WP_139225062.1">
    <property type="nucleotide sequence ID" value="NZ_FOVF01000028.1"/>
</dbReference>
<keyword evidence="2" id="KW-1185">Reference proteome</keyword>
<evidence type="ECO:0000313" key="1">
    <source>
        <dbReference type="EMBL" id="SFN53117.1"/>
    </source>
</evidence>
<proteinExistence type="predicted"/>
<dbReference type="OrthoDB" id="5948002at2"/>